<dbReference type="EMBL" id="JAATJJ010000002">
    <property type="protein sequence ID" value="NJB72139.1"/>
    <property type="molecule type" value="Genomic_DNA"/>
</dbReference>
<dbReference type="RefSeq" id="WP_167964857.1">
    <property type="nucleotide sequence ID" value="NZ_JAATJJ010000002.1"/>
</dbReference>
<gene>
    <name evidence="1" type="ORF">GGR42_002630</name>
</gene>
<organism evidence="1 2">
    <name type="scientific">Saonia flava</name>
    <dbReference type="NCBI Taxonomy" id="523696"/>
    <lineage>
        <taxon>Bacteria</taxon>
        <taxon>Pseudomonadati</taxon>
        <taxon>Bacteroidota</taxon>
        <taxon>Flavobacteriia</taxon>
        <taxon>Flavobacteriales</taxon>
        <taxon>Flavobacteriaceae</taxon>
        <taxon>Saonia</taxon>
    </lineage>
</organism>
<evidence type="ECO:0000313" key="2">
    <source>
        <dbReference type="Proteomes" id="UP000590442"/>
    </source>
</evidence>
<name>A0A846R5T7_9FLAO</name>
<accession>A0A846R5T7</accession>
<protein>
    <submittedName>
        <fullName evidence="1">Uncharacterized protein</fullName>
    </submittedName>
</protein>
<reference evidence="1 2" key="1">
    <citation type="submission" date="2020-03" db="EMBL/GenBank/DDBJ databases">
        <title>Genomic Encyclopedia of Type Strains, Phase IV (KMG-IV): sequencing the most valuable type-strain genomes for metagenomic binning, comparative biology and taxonomic classification.</title>
        <authorList>
            <person name="Goeker M."/>
        </authorList>
    </citation>
    <scope>NUCLEOTIDE SEQUENCE [LARGE SCALE GENOMIC DNA]</scope>
    <source>
        <strain evidence="1 2">DSM 29762</strain>
    </source>
</reference>
<evidence type="ECO:0000313" key="1">
    <source>
        <dbReference type="EMBL" id="NJB72139.1"/>
    </source>
</evidence>
<keyword evidence="2" id="KW-1185">Reference proteome</keyword>
<proteinExistence type="predicted"/>
<comment type="caution">
    <text evidence="1">The sequence shown here is derived from an EMBL/GenBank/DDBJ whole genome shotgun (WGS) entry which is preliminary data.</text>
</comment>
<dbReference type="Proteomes" id="UP000590442">
    <property type="component" value="Unassembled WGS sequence"/>
</dbReference>
<dbReference type="AlphaFoldDB" id="A0A846R5T7"/>
<sequence>MTLIVAKIKEDKIKIVSDSKITDEAAVRNNPLFGNLKTIILSPDTCIGYAGKVYFAEKVLDEFYGEKIKNFKELFNRCGQLHHESNFKTDFILATLFDNKPVIYKISEGKMFLDHINLWIGDIEGFNKYQSEYHNKKNTNKADFARMDIAFSEVIKDEKIPSVSDFRIGIDTVFHEELKSLIFIYEFKAEFSFANQIIKARSGKQLNPIKVGGAEIGGYGICYLRSVNVYEPGVAIHFPQGGFGMLFCPKINHNKAIIIKENDGEGFAKKVWSLYKIALEGIVLKDGFAFKYIVNKN</sequence>